<dbReference type="PANTHER" id="PTHR34107">
    <property type="entry name" value="SLL0198 PROTEIN-RELATED"/>
    <property type="match status" value="1"/>
</dbReference>
<sequence>MTLTQPRSTPESTSSPPWTDAAFMALPNDGHRYELVNNQLIDIGNSGALHGHICSTLMILLGSYIRSQKLGLLFDSSTGFKMQNGNRRSPDLAFFVKNRLQGLTTLPTGFLEGAPDLAVEVLSPGNTVEEIDGKITEYFANGTRLMWVINPQQRYILVYRSPQEPDRLLKTADRLDGEAIIPGFSLPIAELFQELDF</sequence>
<dbReference type="Pfam" id="PF05685">
    <property type="entry name" value="Uma2"/>
    <property type="match status" value="1"/>
</dbReference>
<name>A0ABW7CIM7_9CYAN</name>
<dbReference type="InterPro" id="IPR011335">
    <property type="entry name" value="Restrct_endonuc-II-like"/>
</dbReference>
<dbReference type="Proteomes" id="UP001604335">
    <property type="component" value="Unassembled WGS sequence"/>
</dbReference>
<dbReference type="PANTHER" id="PTHR34107:SF1">
    <property type="entry name" value="SLL0198 PROTEIN"/>
    <property type="match status" value="1"/>
</dbReference>
<organism evidence="3 4">
    <name type="scientific">Limnothrix redekei LRLZ20PSL1</name>
    <dbReference type="NCBI Taxonomy" id="3112953"/>
    <lineage>
        <taxon>Bacteria</taxon>
        <taxon>Bacillati</taxon>
        <taxon>Cyanobacteriota</taxon>
        <taxon>Cyanophyceae</taxon>
        <taxon>Pseudanabaenales</taxon>
        <taxon>Pseudanabaenaceae</taxon>
        <taxon>Limnothrix</taxon>
    </lineage>
</organism>
<evidence type="ECO:0000313" key="4">
    <source>
        <dbReference type="Proteomes" id="UP001604335"/>
    </source>
</evidence>
<dbReference type="SUPFAM" id="SSF52980">
    <property type="entry name" value="Restriction endonuclease-like"/>
    <property type="match status" value="1"/>
</dbReference>
<keyword evidence="4" id="KW-1185">Reference proteome</keyword>
<dbReference type="GO" id="GO:0004519">
    <property type="term" value="F:endonuclease activity"/>
    <property type="evidence" value="ECO:0007669"/>
    <property type="project" value="UniProtKB-KW"/>
</dbReference>
<keyword evidence="3" id="KW-0255">Endonuclease</keyword>
<dbReference type="InterPro" id="IPR012296">
    <property type="entry name" value="Nuclease_put_TT1808"/>
</dbReference>
<dbReference type="Gene3D" id="3.90.1570.10">
    <property type="entry name" value="tt1808, chain A"/>
    <property type="match status" value="1"/>
</dbReference>
<dbReference type="InterPro" id="IPR008538">
    <property type="entry name" value="Uma2"/>
</dbReference>
<feature type="domain" description="Putative restriction endonuclease" evidence="2">
    <location>
        <begin position="22"/>
        <end position="188"/>
    </location>
</feature>
<gene>
    <name evidence="3" type="ORF">VPK24_18535</name>
</gene>
<dbReference type="RefSeq" id="WP_393015635.1">
    <property type="nucleotide sequence ID" value="NZ_JAZAQF010000095.1"/>
</dbReference>
<comment type="caution">
    <text evidence="3">The sequence shown here is derived from an EMBL/GenBank/DDBJ whole genome shotgun (WGS) entry which is preliminary data.</text>
</comment>
<protein>
    <submittedName>
        <fullName evidence="3">Uma2 family endonuclease</fullName>
    </submittedName>
</protein>
<reference evidence="4" key="1">
    <citation type="journal article" date="2024" name="Algal Res.">
        <title>Biochemical, toxicological and genomic investigation of a high-biomass producing Limnothrix strain isolated from Italian shallow drinking water reservoir.</title>
        <authorList>
            <person name="Simonazzi M."/>
            <person name="Shishido T.K."/>
            <person name="Delbaje E."/>
            <person name="Wahlsten M."/>
            <person name="Fewer D.P."/>
            <person name="Sivonen K."/>
            <person name="Pezzolesi L."/>
            <person name="Pistocchi R."/>
        </authorList>
    </citation>
    <scope>NUCLEOTIDE SEQUENCE [LARGE SCALE GENOMIC DNA]</scope>
    <source>
        <strain evidence="4">LRLZ20PSL1</strain>
    </source>
</reference>
<evidence type="ECO:0000313" key="3">
    <source>
        <dbReference type="EMBL" id="MFG3819646.1"/>
    </source>
</evidence>
<dbReference type="EMBL" id="JAZAQF010000095">
    <property type="protein sequence ID" value="MFG3819646.1"/>
    <property type="molecule type" value="Genomic_DNA"/>
</dbReference>
<proteinExistence type="predicted"/>
<keyword evidence="3" id="KW-0378">Hydrolase</keyword>
<keyword evidence="3" id="KW-0540">Nuclease</keyword>
<evidence type="ECO:0000259" key="2">
    <source>
        <dbReference type="Pfam" id="PF05685"/>
    </source>
</evidence>
<feature type="region of interest" description="Disordered" evidence="1">
    <location>
        <begin position="1"/>
        <end position="20"/>
    </location>
</feature>
<dbReference type="CDD" id="cd06260">
    <property type="entry name" value="DUF820-like"/>
    <property type="match status" value="1"/>
</dbReference>
<evidence type="ECO:0000256" key="1">
    <source>
        <dbReference type="SAM" id="MobiDB-lite"/>
    </source>
</evidence>
<feature type="compositionally biased region" description="Low complexity" evidence="1">
    <location>
        <begin position="1"/>
        <end position="19"/>
    </location>
</feature>
<accession>A0ABW7CIM7</accession>